<dbReference type="RefSeq" id="WP_051301797.1">
    <property type="nucleotide sequence ID" value="NZ_PKUN01000023.1"/>
</dbReference>
<dbReference type="Proteomes" id="UP000235015">
    <property type="component" value="Unassembled WGS sequence"/>
</dbReference>
<dbReference type="EMBL" id="PKUN01000023">
    <property type="protein sequence ID" value="PLX60699.1"/>
    <property type="molecule type" value="Genomic_DNA"/>
</dbReference>
<sequence>MSHLKIIKTNAEHQAALAELVRLLDNDPAEGSKEEDELEVLSILVEQYEAVNYPLESPDPVAAIRFRMEQRA</sequence>
<organism evidence="1 2">
    <name type="scientific">Sedimenticola selenatireducens</name>
    <dbReference type="NCBI Taxonomy" id="191960"/>
    <lineage>
        <taxon>Bacteria</taxon>
        <taxon>Pseudomonadati</taxon>
        <taxon>Pseudomonadota</taxon>
        <taxon>Gammaproteobacteria</taxon>
        <taxon>Chromatiales</taxon>
        <taxon>Sedimenticolaceae</taxon>
        <taxon>Sedimenticola</taxon>
    </lineage>
</organism>
<dbReference type="AlphaFoldDB" id="A0A2N6CU57"/>
<protein>
    <recommendedName>
        <fullName evidence="3">Transcriptional regulator</fullName>
    </recommendedName>
</protein>
<comment type="caution">
    <text evidence="1">The sequence shown here is derived from an EMBL/GenBank/DDBJ whole genome shotgun (WGS) entry which is preliminary data.</text>
</comment>
<dbReference type="STRING" id="1111735.GCA_000428045_02058"/>
<proteinExistence type="predicted"/>
<name>A0A2N6CU57_9GAMM</name>
<accession>A0A2N6CU57</accession>
<reference evidence="1 2" key="1">
    <citation type="submission" date="2017-11" db="EMBL/GenBank/DDBJ databases">
        <title>Genome-resolved metagenomics identifies genetic mobility, metabolic interactions, and unexpected diversity in perchlorate-reducing communities.</title>
        <authorList>
            <person name="Barnum T.P."/>
            <person name="Figueroa I.A."/>
            <person name="Carlstrom C.I."/>
            <person name="Lucas L.N."/>
            <person name="Engelbrektson A.L."/>
            <person name="Coates J.D."/>
        </authorList>
    </citation>
    <scope>NUCLEOTIDE SEQUENCE [LARGE SCALE GENOMIC DNA]</scope>
    <source>
        <strain evidence="1">BM301</strain>
    </source>
</reference>
<evidence type="ECO:0008006" key="3">
    <source>
        <dbReference type="Google" id="ProtNLM"/>
    </source>
</evidence>
<gene>
    <name evidence="1" type="ORF">C0630_14780</name>
</gene>
<evidence type="ECO:0000313" key="2">
    <source>
        <dbReference type="Proteomes" id="UP000235015"/>
    </source>
</evidence>
<evidence type="ECO:0000313" key="1">
    <source>
        <dbReference type="EMBL" id="PLX60699.1"/>
    </source>
</evidence>